<name>G5QW48_SALSE</name>
<dbReference type="EMBL" id="AFCU01000292">
    <property type="protein sequence ID" value="EHC93220.1"/>
    <property type="molecule type" value="Genomic_DNA"/>
</dbReference>
<dbReference type="GO" id="GO:0003824">
    <property type="term" value="F:catalytic activity"/>
    <property type="evidence" value="ECO:0007669"/>
    <property type="project" value="InterPro"/>
</dbReference>
<proteinExistence type="predicted"/>
<dbReference type="Proteomes" id="UP000005065">
    <property type="component" value="Unassembled WGS sequence"/>
</dbReference>
<accession>G5QW48</accession>
<sequence length="39" mass="4473">MTRAKYALLPGDPGRVDRIARFLDKAEILGQNREFRAAR</sequence>
<dbReference type="Gene3D" id="3.40.50.1580">
    <property type="entry name" value="Nucleoside phosphorylase domain"/>
    <property type="match status" value="1"/>
</dbReference>
<organism evidence="1 2">
    <name type="scientific">Salmonella enterica subsp. enterica serovar Senftenberg str. A4-543</name>
    <dbReference type="NCBI Taxonomy" id="913082"/>
    <lineage>
        <taxon>Bacteria</taxon>
        <taxon>Pseudomonadati</taxon>
        <taxon>Pseudomonadota</taxon>
        <taxon>Gammaproteobacteria</taxon>
        <taxon>Enterobacterales</taxon>
        <taxon>Enterobacteriaceae</taxon>
        <taxon>Salmonella</taxon>
    </lineage>
</organism>
<dbReference type="InterPro" id="IPR035994">
    <property type="entry name" value="Nucleoside_phosphorylase_sf"/>
</dbReference>
<dbReference type="SUPFAM" id="SSF53167">
    <property type="entry name" value="Purine and uridine phosphorylases"/>
    <property type="match status" value="1"/>
</dbReference>
<evidence type="ECO:0000313" key="2">
    <source>
        <dbReference type="Proteomes" id="UP000005065"/>
    </source>
</evidence>
<gene>
    <name evidence="1" type="ORF">LTSESEN_0903</name>
</gene>
<dbReference type="GO" id="GO:0009116">
    <property type="term" value="P:nucleoside metabolic process"/>
    <property type="evidence" value="ECO:0007669"/>
    <property type="project" value="InterPro"/>
</dbReference>
<dbReference type="AlphaFoldDB" id="G5QW48"/>
<feature type="non-terminal residue" evidence="1">
    <location>
        <position position="39"/>
    </location>
</feature>
<reference evidence="1 2" key="1">
    <citation type="journal article" date="2011" name="BMC Genomics">
        <title>Genome sequencing reveals diversification of virulence factor content and possible host adaptation in distinct subpopulations of Salmonella enterica.</title>
        <authorList>
            <person name="den Bakker H.C."/>
            <person name="Moreno Switt A.I."/>
            <person name="Govoni G."/>
            <person name="Cummings C.A."/>
            <person name="Ranieri M.L."/>
            <person name="Degoricija L."/>
            <person name="Hoelzer K."/>
            <person name="Rodriguez-Rivera L.D."/>
            <person name="Brown S."/>
            <person name="Bolchacova E."/>
            <person name="Furtado M.R."/>
            <person name="Wiedmann M."/>
        </authorList>
    </citation>
    <scope>NUCLEOTIDE SEQUENCE [LARGE SCALE GENOMIC DNA]</scope>
    <source>
        <strain evidence="1 2">A4-543</strain>
    </source>
</reference>
<evidence type="ECO:0000313" key="1">
    <source>
        <dbReference type="EMBL" id="EHC93220.1"/>
    </source>
</evidence>
<protein>
    <submittedName>
        <fullName evidence="1">N-Ribosylnicotinamide phosphorylase</fullName>
    </submittedName>
</protein>
<comment type="caution">
    <text evidence="1">The sequence shown here is derived from an EMBL/GenBank/DDBJ whole genome shotgun (WGS) entry which is preliminary data.</text>
</comment>